<keyword evidence="3" id="KW-1185">Reference proteome</keyword>
<evidence type="ECO:0000313" key="2">
    <source>
        <dbReference type="EMBL" id="KAG0140767.1"/>
    </source>
</evidence>
<dbReference type="EMBL" id="MU167421">
    <property type="protein sequence ID" value="KAG0140767.1"/>
    <property type="molecule type" value="Genomic_DNA"/>
</dbReference>
<evidence type="ECO:0000256" key="1">
    <source>
        <dbReference type="SAM" id="MobiDB-lite"/>
    </source>
</evidence>
<dbReference type="Proteomes" id="UP000886653">
    <property type="component" value="Unassembled WGS sequence"/>
</dbReference>
<proteinExistence type="predicted"/>
<feature type="region of interest" description="Disordered" evidence="1">
    <location>
        <begin position="72"/>
        <end position="95"/>
    </location>
</feature>
<gene>
    <name evidence="2" type="ORF">CROQUDRAFT_99672</name>
</gene>
<sequence>MRLPASHYFHKIALTPTLTPSDRSETEPFKAPGPEEIPHHHCWILFRSGLSEFTFPNLLYTLTLLYSRPSSTFDGSSPIGPETSETREKRGNGHPLQYGFARAKFID</sequence>
<dbReference type="AlphaFoldDB" id="A0A9P6T692"/>
<evidence type="ECO:0000313" key="3">
    <source>
        <dbReference type="Proteomes" id="UP000886653"/>
    </source>
</evidence>
<comment type="caution">
    <text evidence="2">The sequence shown here is derived from an EMBL/GenBank/DDBJ whole genome shotgun (WGS) entry which is preliminary data.</text>
</comment>
<name>A0A9P6T692_9BASI</name>
<reference evidence="2" key="1">
    <citation type="submission" date="2013-11" db="EMBL/GenBank/DDBJ databases">
        <title>Genome sequence of the fusiform rust pathogen reveals effectors for host alternation and coevolution with pine.</title>
        <authorList>
            <consortium name="DOE Joint Genome Institute"/>
            <person name="Smith K."/>
            <person name="Pendleton A."/>
            <person name="Kubisiak T."/>
            <person name="Anderson C."/>
            <person name="Salamov A."/>
            <person name="Aerts A."/>
            <person name="Riley R."/>
            <person name="Clum A."/>
            <person name="Lindquist E."/>
            <person name="Ence D."/>
            <person name="Campbell M."/>
            <person name="Kronenberg Z."/>
            <person name="Feau N."/>
            <person name="Dhillon B."/>
            <person name="Hamelin R."/>
            <person name="Burleigh J."/>
            <person name="Smith J."/>
            <person name="Yandell M."/>
            <person name="Nelson C."/>
            <person name="Grigoriev I."/>
            <person name="Davis J."/>
        </authorList>
    </citation>
    <scope>NUCLEOTIDE SEQUENCE</scope>
    <source>
        <strain evidence="2">G11</strain>
    </source>
</reference>
<organism evidence="2 3">
    <name type="scientific">Cronartium quercuum f. sp. fusiforme G11</name>
    <dbReference type="NCBI Taxonomy" id="708437"/>
    <lineage>
        <taxon>Eukaryota</taxon>
        <taxon>Fungi</taxon>
        <taxon>Dikarya</taxon>
        <taxon>Basidiomycota</taxon>
        <taxon>Pucciniomycotina</taxon>
        <taxon>Pucciniomycetes</taxon>
        <taxon>Pucciniales</taxon>
        <taxon>Coleosporiaceae</taxon>
        <taxon>Cronartium</taxon>
    </lineage>
</organism>
<protein>
    <submittedName>
        <fullName evidence="2">Uncharacterized protein</fullName>
    </submittedName>
</protein>
<accession>A0A9P6T692</accession>